<keyword evidence="10" id="KW-1185">Reference proteome</keyword>
<feature type="transmembrane region" description="Helical" evidence="7">
    <location>
        <begin position="260"/>
        <end position="280"/>
    </location>
</feature>
<dbReference type="InterPro" id="IPR050366">
    <property type="entry name" value="BP-dependent_transpt_permease"/>
</dbReference>
<dbReference type="InterPro" id="IPR025966">
    <property type="entry name" value="OppC_N"/>
</dbReference>
<name>A0A0A1DTN4_NOCSI</name>
<dbReference type="eggNOG" id="COG1173">
    <property type="taxonomic scope" value="Bacteria"/>
</dbReference>
<dbReference type="GO" id="GO:0055085">
    <property type="term" value="P:transmembrane transport"/>
    <property type="evidence" value="ECO:0007669"/>
    <property type="project" value="InterPro"/>
</dbReference>
<evidence type="ECO:0000259" key="8">
    <source>
        <dbReference type="PROSITE" id="PS50928"/>
    </source>
</evidence>
<keyword evidence="4 7" id="KW-0812">Transmembrane</keyword>
<dbReference type="HOGENOM" id="CLU_028518_1_2_11"/>
<dbReference type="PANTHER" id="PTHR43386:SF1">
    <property type="entry name" value="D,D-DIPEPTIDE TRANSPORT SYSTEM PERMEASE PROTEIN DDPC-RELATED"/>
    <property type="match status" value="1"/>
</dbReference>
<accession>A0A0A1DTN4</accession>
<dbReference type="KEGG" id="psim:KR76_14795"/>
<protein>
    <submittedName>
        <fullName evidence="9">Oligopeptide transport integral membrane protein</fullName>
    </submittedName>
</protein>
<feature type="transmembrane region" description="Helical" evidence="7">
    <location>
        <begin position="316"/>
        <end position="336"/>
    </location>
</feature>
<comment type="similarity">
    <text evidence="7">Belongs to the binding-protein-dependent transport system permease family.</text>
</comment>
<dbReference type="Pfam" id="PF12911">
    <property type="entry name" value="OppC_N"/>
    <property type="match status" value="1"/>
</dbReference>
<proteinExistence type="inferred from homology"/>
<evidence type="ECO:0000313" key="9">
    <source>
        <dbReference type="EMBL" id="AIY19952.2"/>
    </source>
</evidence>
<feature type="transmembrane region" description="Helical" evidence="7">
    <location>
        <begin position="54"/>
        <end position="78"/>
    </location>
</feature>
<evidence type="ECO:0000256" key="6">
    <source>
        <dbReference type="ARBA" id="ARBA00023136"/>
    </source>
</evidence>
<dbReference type="SUPFAM" id="SSF161098">
    <property type="entry name" value="MetI-like"/>
    <property type="match status" value="1"/>
</dbReference>
<evidence type="ECO:0000313" key="10">
    <source>
        <dbReference type="Proteomes" id="UP000030300"/>
    </source>
</evidence>
<reference evidence="9 10" key="1">
    <citation type="journal article" date="2015" name="Genome Announc.">
        <title>Complete Genome Sequence of Steroid-Transforming Nocardioides simplex VKM Ac-2033D.</title>
        <authorList>
            <person name="Shtratnikova V.Y."/>
            <person name="Schelkunov M.I."/>
            <person name="Pekov Y.A."/>
            <person name="Fokina V.V."/>
            <person name="Logacheva M.D."/>
            <person name="Sokolov S.L."/>
            <person name="Bragin E.Y."/>
            <person name="Ashapkin V.V."/>
            <person name="Donova M.V."/>
        </authorList>
    </citation>
    <scope>NUCLEOTIDE SEQUENCE [LARGE SCALE GENOMIC DNA]</scope>
    <source>
        <strain evidence="9 10">VKM Ac-2033D</strain>
    </source>
</reference>
<dbReference type="Pfam" id="PF00528">
    <property type="entry name" value="BPD_transp_1"/>
    <property type="match status" value="1"/>
</dbReference>
<dbReference type="PANTHER" id="PTHR43386">
    <property type="entry name" value="OLIGOPEPTIDE TRANSPORT SYSTEM PERMEASE PROTEIN APPC"/>
    <property type="match status" value="1"/>
</dbReference>
<comment type="subcellular location">
    <subcellularLocation>
        <location evidence="1 7">Cell membrane</location>
        <topology evidence="1 7">Multi-pass membrane protein</topology>
    </subcellularLocation>
</comment>
<feature type="transmembrane region" description="Helical" evidence="7">
    <location>
        <begin position="165"/>
        <end position="189"/>
    </location>
</feature>
<organism evidence="9 10">
    <name type="scientific">Nocardioides simplex</name>
    <name type="common">Arthrobacter simplex</name>
    <dbReference type="NCBI Taxonomy" id="2045"/>
    <lineage>
        <taxon>Bacteria</taxon>
        <taxon>Bacillati</taxon>
        <taxon>Actinomycetota</taxon>
        <taxon>Actinomycetes</taxon>
        <taxon>Propionibacteriales</taxon>
        <taxon>Nocardioidaceae</taxon>
        <taxon>Pimelobacter</taxon>
    </lineage>
</organism>
<dbReference type="GO" id="GO:0005886">
    <property type="term" value="C:plasma membrane"/>
    <property type="evidence" value="ECO:0007669"/>
    <property type="project" value="UniProtKB-SubCell"/>
</dbReference>
<dbReference type="Gene3D" id="1.10.3720.10">
    <property type="entry name" value="MetI-like"/>
    <property type="match status" value="1"/>
</dbReference>
<dbReference type="InterPro" id="IPR000515">
    <property type="entry name" value="MetI-like"/>
</dbReference>
<gene>
    <name evidence="9" type="ORF">KR76_14795</name>
</gene>
<keyword evidence="5 7" id="KW-1133">Transmembrane helix</keyword>
<dbReference type="RefSeq" id="WP_235318907.1">
    <property type="nucleotide sequence ID" value="NZ_CP009896.1"/>
</dbReference>
<dbReference type="PROSITE" id="PS50928">
    <property type="entry name" value="ABC_TM1"/>
    <property type="match status" value="1"/>
</dbReference>
<evidence type="ECO:0000256" key="4">
    <source>
        <dbReference type="ARBA" id="ARBA00022692"/>
    </source>
</evidence>
<feature type="transmembrane region" description="Helical" evidence="7">
    <location>
        <begin position="122"/>
        <end position="153"/>
    </location>
</feature>
<evidence type="ECO:0000256" key="7">
    <source>
        <dbReference type="RuleBase" id="RU363032"/>
    </source>
</evidence>
<dbReference type="STRING" id="2045.KR76_14795"/>
<evidence type="ECO:0000256" key="3">
    <source>
        <dbReference type="ARBA" id="ARBA00022475"/>
    </source>
</evidence>
<sequence>MTHGDEVKMTIPGSELEIHETDAPVEDDSVVSVAGRSPTQLAIARFRADKLSMISFTVTVFIVLCAIAAPILVATGVLHPNEFHQELLSDDGVAPAGRFGGISWDHPFGVDPASGRDLLARLMLAITSSLTIAISGTILTVIIGSVLGIVAGFSGGFVDAVIGRIIDLTLSFPQTLMLLALSGPVVLMFRTQIADFAPLSFFESADLSNGFYVILILAIFGWPPVARVVRGQVLSIREREFIEAARLLGASRRRLYFKEVLPNVWAPVLVYVTLLVPAYISAEAAFNFLGVGIKPPTPTLGNILGDSVSYTSADPMYFFLPGALLALIVVVFNLVGDGARDALDPKSHR</sequence>
<evidence type="ECO:0000256" key="5">
    <source>
        <dbReference type="ARBA" id="ARBA00022989"/>
    </source>
</evidence>
<keyword evidence="3" id="KW-1003">Cell membrane</keyword>
<feature type="transmembrane region" description="Helical" evidence="7">
    <location>
        <begin position="209"/>
        <end position="229"/>
    </location>
</feature>
<dbReference type="AlphaFoldDB" id="A0A0A1DTN4"/>
<dbReference type="EMBL" id="CP009896">
    <property type="protein sequence ID" value="AIY19952.2"/>
    <property type="molecule type" value="Genomic_DNA"/>
</dbReference>
<keyword evidence="2 7" id="KW-0813">Transport</keyword>
<keyword evidence="6 7" id="KW-0472">Membrane</keyword>
<feature type="domain" description="ABC transmembrane type-1" evidence="8">
    <location>
        <begin position="126"/>
        <end position="336"/>
    </location>
</feature>
<dbReference type="InterPro" id="IPR035906">
    <property type="entry name" value="MetI-like_sf"/>
</dbReference>
<dbReference type="GeneID" id="96610127"/>
<evidence type="ECO:0000256" key="2">
    <source>
        <dbReference type="ARBA" id="ARBA00022448"/>
    </source>
</evidence>
<dbReference type="CDD" id="cd06261">
    <property type="entry name" value="TM_PBP2"/>
    <property type="match status" value="1"/>
</dbReference>
<dbReference type="Proteomes" id="UP000030300">
    <property type="component" value="Chromosome"/>
</dbReference>
<evidence type="ECO:0000256" key="1">
    <source>
        <dbReference type="ARBA" id="ARBA00004651"/>
    </source>
</evidence>